<evidence type="ECO:0000313" key="13">
    <source>
        <dbReference type="Proteomes" id="UP001250932"/>
    </source>
</evidence>
<dbReference type="CDD" id="cd02203">
    <property type="entry name" value="PurL_repeat1"/>
    <property type="match status" value="1"/>
</dbReference>
<keyword evidence="7 8" id="KW-0460">Magnesium</keyword>
<feature type="domain" description="PurM-like C-terminal" evidence="10">
    <location>
        <begin position="572"/>
        <end position="713"/>
    </location>
</feature>
<feature type="binding site" evidence="8">
    <location>
        <position position="496"/>
    </location>
    <ligand>
        <name>ATP</name>
        <dbReference type="ChEBI" id="CHEBI:30616"/>
    </ligand>
</feature>
<keyword evidence="3 8" id="KW-0479">Metal-binding</keyword>
<feature type="binding site" evidence="8">
    <location>
        <begin position="312"/>
        <end position="314"/>
    </location>
    <ligand>
        <name>substrate</name>
    </ligand>
</feature>
<evidence type="ECO:0000256" key="8">
    <source>
        <dbReference type="HAMAP-Rule" id="MF_00420"/>
    </source>
</evidence>
<dbReference type="Pfam" id="PF02769">
    <property type="entry name" value="AIRS_C"/>
    <property type="match status" value="2"/>
</dbReference>
<keyword evidence="2 8" id="KW-0436">Ligase</keyword>
<accession>A0ABU3K451</accession>
<dbReference type="Gene3D" id="3.30.1330.10">
    <property type="entry name" value="PurM-like, N-terminal domain"/>
    <property type="match status" value="2"/>
</dbReference>
<comment type="pathway">
    <text evidence="8">Purine metabolism; IMP biosynthesis via de novo pathway; 5-amino-1-(5-phospho-D-ribosyl)imidazole from N(2)-formyl-N(1)-(5-phospho-D-ribosyl)glycinamide: step 1/2.</text>
</comment>
<keyword evidence="13" id="KW-1185">Reference proteome</keyword>
<evidence type="ECO:0000256" key="7">
    <source>
        <dbReference type="ARBA" id="ARBA00022842"/>
    </source>
</evidence>
<evidence type="ECO:0000256" key="1">
    <source>
        <dbReference type="ARBA" id="ARBA00022490"/>
    </source>
</evidence>
<evidence type="ECO:0000313" key="12">
    <source>
        <dbReference type="EMBL" id="MDT7041156.1"/>
    </source>
</evidence>
<evidence type="ECO:0000256" key="3">
    <source>
        <dbReference type="ARBA" id="ARBA00022723"/>
    </source>
</evidence>
<keyword evidence="4 8" id="KW-0547">Nucleotide-binding</keyword>
<keyword evidence="6 8" id="KW-0067">ATP-binding</keyword>
<feature type="domain" description="Phosphoribosylformylglycinamidine synthase linker" evidence="11">
    <location>
        <begin position="14"/>
        <end position="53"/>
    </location>
</feature>
<feature type="binding site" evidence="8">
    <location>
        <begin position="94"/>
        <end position="97"/>
    </location>
    <ligand>
        <name>substrate</name>
    </ligand>
</feature>
<feature type="binding site" evidence="8">
    <location>
        <position position="534"/>
    </location>
    <ligand>
        <name>Mg(2+)</name>
        <dbReference type="ChEBI" id="CHEBI:18420"/>
        <label>1</label>
    </ligand>
</feature>
<dbReference type="EC" id="6.3.5.3" evidence="8"/>
<feature type="binding site" evidence="8">
    <location>
        <position position="52"/>
    </location>
    <ligand>
        <name>ATP</name>
        <dbReference type="ChEBI" id="CHEBI:30616"/>
    </ligand>
</feature>
<dbReference type="RefSeq" id="WP_313831514.1">
    <property type="nucleotide sequence ID" value="NZ_JAQOUE010000001.1"/>
</dbReference>
<name>A0ABU3K451_9BACT</name>
<evidence type="ECO:0000259" key="10">
    <source>
        <dbReference type="Pfam" id="PF02769"/>
    </source>
</evidence>
<dbReference type="PIRSF" id="PIRSF001587">
    <property type="entry name" value="FGAM_synthase_II"/>
    <property type="match status" value="1"/>
</dbReference>
<keyword evidence="1 8" id="KW-0963">Cytoplasm</keyword>
<feature type="binding site" evidence="8">
    <location>
        <position position="116"/>
    </location>
    <ligand>
        <name>substrate</name>
    </ligand>
</feature>
<feature type="domain" description="PurM-like C-terminal" evidence="10">
    <location>
        <begin position="202"/>
        <end position="352"/>
    </location>
</feature>
<dbReference type="Pfam" id="PF18072">
    <property type="entry name" value="FGAR-AT_linker"/>
    <property type="match status" value="1"/>
</dbReference>
<dbReference type="SUPFAM" id="SSF55326">
    <property type="entry name" value="PurM N-terminal domain-like"/>
    <property type="match status" value="2"/>
</dbReference>
<organism evidence="12 13">
    <name type="scientific">Candidatus Nitronereus thalassa</name>
    <dbReference type="NCBI Taxonomy" id="3020898"/>
    <lineage>
        <taxon>Bacteria</taxon>
        <taxon>Pseudomonadati</taxon>
        <taxon>Nitrospirota</taxon>
        <taxon>Nitrospiria</taxon>
        <taxon>Nitrospirales</taxon>
        <taxon>Nitrospiraceae</taxon>
        <taxon>Candidatus Nitronereus</taxon>
    </lineage>
</organism>
<dbReference type="InterPro" id="IPR010918">
    <property type="entry name" value="PurM-like_C_dom"/>
</dbReference>
<dbReference type="SUPFAM" id="SSF56042">
    <property type="entry name" value="PurM C-terminal domain-like"/>
    <property type="match status" value="2"/>
</dbReference>
<evidence type="ECO:0000259" key="11">
    <source>
        <dbReference type="Pfam" id="PF18072"/>
    </source>
</evidence>
<reference evidence="12 13" key="1">
    <citation type="journal article" date="2023" name="ISME J.">
        <title>Cultivation and genomic characterization of novel and ubiquitous marine nitrite-oxidizing bacteria from the Nitrospirales.</title>
        <authorList>
            <person name="Mueller A.J."/>
            <person name="Daebeler A."/>
            <person name="Herbold C.W."/>
            <person name="Kirkegaard R.H."/>
            <person name="Daims H."/>
        </authorList>
    </citation>
    <scope>NUCLEOTIDE SEQUENCE [LARGE SCALE GENOMIC DNA]</scope>
    <source>
        <strain evidence="12 13">EB</strain>
    </source>
</reference>
<feature type="domain" description="PurM-like N-terminal" evidence="9">
    <location>
        <begin position="74"/>
        <end position="189"/>
    </location>
</feature>
<comment type="similarity">
    <text evidence="8">Belongs to the FGAMS family.</text>
</comment>
<evidence type="ECO:0000259" key="9">
    <source>
        <dbReference type="Pfam" id="PF00586"/>
    </source>
</evidence>
<feature type="binding site" evidence="8">
    <location>
        <position position="268"/>
    </location>
    <ligand>
        <name>Mg(2+)</name>
        <dbReference type="ChEBI" id="CHEBI:18420"/>
        <label>2</label>
    </ligand>
</feature>
<dbReference type="NCBIfam" id="NF002290">
    <property type="entry name" value="PRK01213.1"/>
    <property type="match status" value="1"/>
</dbReference>
<dbReference type="InterPro" id="IPR036676">
    <property type="entry name" value="PurM-like_C_sf"/>
</dbReference>
<feature type="binding site" evidence="8">
    <location>
        <position position="117"/>
    </location>
    <ligand>
        <name>Mg(2+)</name>
        <dbReference type="ChEBI" id="CHEBI:18420"/>
        <label>2</label>
    </ligand>
</feature>
<feature type="active site" description="Proton acceptor" evidence="8">
    <location>
        <position position="95"/>
    </location>
</feature>
<dbReference type="PANTHER" id="PTHR43555:SF1">
    <property type="entry name" value="PHOSPHORIBOSYLFORMYLGLYCINAMIDINE SYNTHASE SUBUNIT PURL"/>
    <property type="match status" value="1"/>
</dbReference>
<comment type="catalytic activity">
    <reaction evidence="8">
        <text>N(2)-formyl-N(1)-(5-phospho-beta-D-ribosyl)glycinamide + L-glutamine + ATP + H2O = 2-formamido-N(1)-(5-O-phospho-beta-D-ribosyl)acetamidine + L-glutamate + ADP + phosphate + H(+)</text>
        <dbReference type="Rhea" id="RHEA:17129"/>
        <dbReference type="ChEBI" id="CHEBI:15377"/>
        <dbReference type="ChEBI" id="CHEBI:15378"/>
        <dbReference type="ChEBI" id="CHEBI:29985"/>
        <dbReference type="ChEBI" id="CHEBI:30616"/>
        <dbReference type="ChEBI" id="CHEBI:43474"/>
        <dbReference type="ChEBI" id="CHEBI:58359"/>
        <dbReference type="ChEBI" id="CHEBI:147286"/>
        <dbReference type="ChEBI" id="CHEBI:147287"/>
        <dbReference type="ChEBI" id="CHEBI:456216"/>
        <dbReference type="EC" id="6.3.5.3"/>
    </reaction>
</comment>
<keyword evidence="5 8" id="KW-0658">Purine biosynthesis</keyword>
<comment type="caution">
    <text evidence="8">Lacks conserved residue(s) required for the propagation of feature annotation.</text>
</comment>
<evidence type="ECO:0000256" key="6">
    <source>
        <dbReference type="ARBA" id="ARBA00022840"/>
    </source>
</evidence>
<dbReference type="InterPro" id="IPR010074">
    <property type="entry name" value="PRibForGlyAmidine_synth_PurL"/>
</dbReference>
<comment type="subcellular location">
    <subcellularLocation>
        <location evidence="8">Cytoplasm</location>
    </subcellularLocation>
</comment>
<feature type="active site" evidence="8">
    <location>
        <position position="49"/>
    </location>
</feature>
<proteinExistence type="inferred from homology"/>
<evidence type="ECO:0000256" key="4">
    <source>
        <dbReference type="ARBA" id="ARBA00022741"/>
    </source>
</evidence>
<dbReference type="Proteomes" id="UP001250932">
    <property type="component" value="Unassembled WGS sequence"/>
</dbReference>
<comment type="subunit">
    <text evidence="8">Monomer. Part of the FGAM synthase complex composed of 1 PurL, 1 PurQ and 2 PurS subunits.</text>
</comment>
<dbReference type="HAMAP" id="MF_00420">
    <property type="entry name" value="PurL_2"/>
    <property type="match status" value="1"/>
</dbReference>
<feature type="binding site" evidence="8">
    <location>
        <position position="93"/>
    </location>
    <ligand>
        <name>Mg(2+)</name>
        <dbReference type="ChEBI" id="CHEBI:18420"/>
        <label>1</label>
    </ligand>
</feature>
<protein>
    <recommendedName>
        <fullName evidence="8">Phosphoribosylformylglycinamidine synthase subunit PurL</fullName>
        <shortName evidence="8">FGAM synthase</shortName>
        <ecNumber evidence="8">6.3.5.3</ecNumber>
    </recommendedName>
    <alternativeName>
        <fullName evidence="8">Formylglycinamide ribonucleotide amidotransferase subunit II</fullName>
        <shortName evidence="8">FGAR amidotransferase II</shortName>
        <shortName evidence="8">FGAR-AT II</shortName>
    </alternativeName>
    <alternativeName>
        <fullName evidence="8">Glutamine amidotransferase PurL</fullName>
    </alternativeName>
    <alternativeName>
        <fullName evidence="8">Phosphoribosylformylglycinamidine synthase subunit II</fullName>
    </alternativeName>
</protein>
<gene>
    <name evidence="8 12" type="primary">purL</name>
    <name evidence="12" type="ORF">PPG34_02260</name>
</gene>
<dbReference type="NCBIfam" id="TIGR01736">
    <property type="entry name" value="FGAM_synth_II"/>
    <property type="match status" value="1"/>
</dbReference>
<dbReference type="InterPro" id="IPR036921">
    <property type="entry name" value="PurM-like_N_sf"/>
</dbReference>
<dbReference type="InterPro" id="IPR016188">
    <property type="entry name" value="PurM-like_N"/>
</dbReference>
<feature type="binding site" evidence="8">
    <location>
        <position position="536"/>
    </location>
    <ligand>
        <name>substrate</name>
    </ligand>
</feature>
<evidence type="ECO:0000256" key="2">
    <source>
        <dbReference type="ARBA" id="ARBA00022598"/>
    </source>
</evidence>
<feature type="binding site" evidence="8">
    <location>
        <position position="91"/>
    </location>
    <ligand>
        <name>ATP</name>
        <dbReference type="ChEBI" id="CHEBI:30616"/>
    </ligand>
</feature>
<dbReference type="Gene3D" id="3.90.650.10">
    <property type="entry name" value="PurM-like C-terminal domain"/>
    <property type="match status" value="2"/>
</dbReference>
<dbReference type="InterPro" id="IPR041609">
    <property type="entry name" value="PurL_linker"/>
</dbReference>
<dbReference type="CDD" id="cd02204">
    <property type="entry name" value="PurL_repeat2"/>
    <property type="match status" value="1"/>
</dbReference>
<dbReference type="GO" id="GO:0004642">
    <property type="term" value="F:phosphoribosylformylglycinamidine synthase activity"/>
    <property type="evidence" value="ECO:0007669"/>
    <property type="project" value="UniProtKB-EC"/>
</dbReference>
<dbReference type="PANTHER" id="PTHR43555">
    <property type="entry name" value="PHOSPHORIBOSYLFORMYLGLYCINAMIDINE SYNTHASE SUBUNIT PURL"/>
    <property type="match status" value="1"/>
</dbReference>
<feature type="domain" description="PurM-like N-terminal" evidence="9">
    <location>
        <begin position="439"/>
        <end position="558"/>
    </location>
</feature>
<feature type="binding site" evidence="8">
    <location>
        <position position="533"/>
    </location>
    <ligand>
        <name>ATP</name>
        <dbReference type="ChEBI" id="CHEBI:30616"/>
    </ligand>
</feature>
<feature type="binding site" evidence="8">
    <location>
        <position position="240"/>
    </location>
    <ligand>
        <name>substrate</name>
    </ligand>
</feature>
<dbReference type="Pfam" id="PF00586">
    <property type="entry name" value="AIRS"/>
    <property type="match status" value="2"/>
</dbReference>
<evidence type="ECO:0000256" key="5">
    <source>
        <dbReference type="ARBA" id="ARBA00022755"/>
    </source>
</evidence>
<comment type="caution">
    <text evidence="12">The sequence shown here is derived from an EMBL/GenBank/DDBJ whole genome shotgun (WGS) entry which is preliminary data.</text>
</comment>
<sequence length="752" mass="81555">MQRSSTDITPEVIQQHGLSDEEYQQILKHLGREPNLTELGVFSVMWSEHCSYKSSRIHLKRFPTEGERVIQGPGENAGAVDIGDGLCAVFKMESHNHPSFIEPFQGAATGVGGILRDIFTMGARPIALLDSLRFGELDQAKNRHLLKGVISGISWYGNCIGVPTVGGEIVFNDIYGKNPLVNVFCLGIVKTDQLLRGAAEGVGNPVLYIGAKTGRDGIHGATMASDSFDDASEKKRPNVQVGDPFLEKLLLEACLEFLDKDILAGIQDMGAAGLTSSSCEMASRAGTGIELELANVPRREPNITPYELMLSESQERMLLVAKAGKEDQVLAICKKWGIDAAVVGKVTDDGFVRLKEHGTVVAEIPAKALADESPKYERPIKPPEYQDVLQSYSFDNLPDVKDPETVLRSLLESPTIASKSWVYRQYDHMVGINTIVRPGSDAAVVRIKGTNKALAMTTDGNSRYCLLNPYMGGTLAIAEAARNLVCSGAQPIGVTDCLNFGNPERPDIMWQFVLAVEGISDACRAFHIPVVSGNVSLYNETNGLSIYPTPVIGMVGLIEPAEHATTQWFKNPGDRVIVLGETKEDLGGTEYLKIVHYREQGSPPWLNLETEKALHDCLLAMIHQGWVQSAHDCSDGGLAVTLAECCFSPQVVDGKALGGKIQLESDGQRLDALLFGESPSRVVLSISPEHSKQVLSFCQEREVPAMDVGEVGGVDLDIAVTGGRSTPGCSLHLPVTDLFDLWNSSLEHKLHD</sequence>
<comment type="function">
    <text evidence="8">Part of the phosphoribosylformylglycinamidine synthase complex involved in the purines biosynthetic pathway. Catalyzes the ATP-dependent conversion of formylglycinamide ribonucleotide (FGAR) and glutamine to yield formylglycinamidine ribonucleotide (FGAM) and glutamate. The FGAM synthase complex is composed of three subunits. PurQ produces an ammonia molecule by converting glutamine to glutamate. PurL transfers the ammonia molecule to FGAR to form FGAM in an ATP-dependent manner. PurS interacts with PurQ and PurL and is thought to assist in the transfer of the ammonia molecule from PurQ to PurL.</text>
</comment>
<dbReference type="EMBL" id="JAQOUE010000001">
    <property type="protein sequence ID" value="MDT7041156.1"/>
    <property type="molecule type" value="Genomic_DNA"/>
</dbReference>